<evidence type="ECO:0000256" key="7">
    <source>
        <dbReference type="ARBA" id="ARBA00022729"/>
    </source>
</evidence>
<evidence type="ECO:0000256" key="17">
    <source>
        <dbReference type="SAM" id="SignalP"/>
    </source>
</evidence>
<feature type="chain" id="PRO_5045221660" evidence="17">
    <location>
        <begin position="36"/>
        <end position="729"/>
    </location>
</feature>
<dbReference type="InterPro" id="IPR037066">
    <property type="entry name" value="Plug_dom_sf"/>
</dbReference>
<evidence type="ECO:0000256" key="6">
    <source>
        <dbReference type="ARBA" id="ARBA00022692"/>
    </source>
</evidence>
<dbReference type="CDD" id="cd01347">
    <property type="entry name" value="ligand_gated_channel"/>
    <property type="match status" value="1"/>
</dbReference>
<evidence type="ECO:0000256" key="16">
    <source>
        <dbReference type="SAM" id="MobiDB-lite"/>
    </source>
</evidence>
<dbReference type="PANTHER" id="PTHR32552:SF68">
    <property type="entry name" value="FERRICHROME OUTER MEMBRANE TRANSPORTER_PHAGE RECEPTOR"/>
    <property type="match status" value="1"/>
</dbReference>
<feature type="region of interest" description="Disordered" evidence="16">
    <location>
        <begin position="50"/>
        <end position="69"/>
    </location>
</feature>
<evidence type="ECO:0000256" key="3">
    <source>
        <dbReference type="ARBA" id="ARBA00022448"/>
    </source>
</evidence>
<dbReference type="InterPro" id="IPR039426">
    <property type="entry name" value="TonB-dep_rcpt-like"/>
</dbReference>
<evidence type="ECO:0000256" key="14">
    <source>
        <dbReference type="PROSITE-ProRule" id="PRU01360"/>
    </source>
</evidence>
<evidence type="ECO:0000256" key="13">
    <source>
        <dbReference type="ARBA" id="ARBA00023237"/>
    </source>
</evidence>
<keyword evidence="10 15" id="KW-0798">TonB box</keyword>
<comment type="subcellular location">
    <subcellularLocation>
        <location evidence="1 14">Cell outer membrane</location>
        <topology evidence="1 14">Multi-pass membrane protein</topology>
    </subcellularLocation>
</comment>
<evidence type="ECO:0000256" key="11">
    <source>
        <dbReference type="ARBA" id="ARBA00023136"/>
    </source>
</evidence>
<feature type="compositionally biased region" description="Basic and acidic residues" evidence="16">
    <location>
        <begin position="50"/>
        <end position="59"/>
    </location>
</feature>
<comment type="caution">
    <text evidence="20">The sequence shown here is derived from an EMBL/GenBank/DDBJ whole genome shotgun (WGS) entry which is preliminary data.</text>
</comment>
<dbReference type="Gene3D" id="2.40.170.20">
    <property type="entry name" value="TonB-dependent receptor, beta-barrel domain"/>
    <property type="match status" value="1"/>
</dbReference>
<dbReference type="InterPro" id="IPR012910">
    <property type="entry name" value="Plug_dom"/>
</dbReference>
<dbReference type="Proteomes" id="UP001597106">
    <property type="component" value="Unassembled WGS sequence"/>
</dbReference>
<evidence type="ECO:0000256" key="1">
    <source>
        <dbReference type="ARBA" id="ARBA00004571"/>
    </source>
</evidence>
<evidence type="ECO:0000259" key="19">
    <source>
        <dbReference type="Pfam" id="PF07715"/>
    </source>
</evidence>
<dbReference type="PROSITE" id="PS52016">
    <property type="entry name" value="TONB_DEPENDENT_REC_3"/>
    <property type="match status" value="1"/>
</dbReference>
<evidence type="ECO:0000256" key="15">
    <source>
        <dbReference type="RuleBase" id="RU003357"/>
    </source>
</evidence>
<evidence type="ECO:0000256" key="5">
    <source>
        <dbReference type="ARBA" id="ARBA00022496"/>
    </source>
</evidence>
<organism evidence="20 21">
    <name type="scientific">Methylophilus glucosoxydans</name>
    <dbReference type="NCBI Taxonomy" id="752553"/>
    <lineage>
        <taxon>Bacteria</taxon>
        <taxon>Pseudomonadati</taxon>
        <taxon>Pseudomonadota</taxon>
        <taxon>Betaproteobacteria</taxon>
        <taxon>Nitrosomonadales</taxon>
        <taxon>Methylophilaceae</taxon>
        <taxon>Methylophilus</taxon>
    </lineage>
</organism>
<dbReference type="InterPro" id="IPR036942">
    <property type="entry name" value="Beta-barrel_TonB_sf"/>
</dbReference>
<dbReference type="InterPro" id="IPR000531">
    <property type="entry name" value="Beta-barrel_TonB"/>
</dbReference>
<keyword evidence="5" id="KW-0410">Iron transport</keyword>
<proteinExistence type="inferred from homology"/>
<accession>A0ABW3GIW4</accession>
<evidence type="ECO:0000256" key="12">
    <source>
        <dbReference type="ARBA" id="ARBA00023170"/>
    </source>
</evidence>
<evidence type="ECO:0000256" key="2">
    <source>
        <dbReference type="ARBA" id="ARBA00009810"/>
    </source>
</evidence>
<keyword evidence="9" id="KW-0406">Ion transport</keyword>
<reference evidence="21" key="1">
    <citation type="journal article" date="2019" name="Int. J. Syst. Evol. Microbiol.">
        <title>The Global Catalogue of Microorganisms (GCM) 10K type strain sequencing project: providing services to taxonomists for standard genome sequencing and annotation.</title>
        <authorList>
            <consortium name="The Broad Institute Genomics Platform"/>
            <consortium name="The Broad Institute Genome Sequencing Center for Infectious Disease"/>
            <person name="Wu L."/>
            <person name="Ma J."/>
        </authorList>
    </citation>
    <scope>NUCLEOTIDE SEQUENCE [LARGE SCALE GENOMIC DNA]</scope>
    <source>
        <strain evidence="21">CCUG 59685</strain>
    </source>
</reference>
<evidence type="ECO:0000256" key="8">
    <source>
        <dbReference type="ARBA" id="ARBA00023004"/>
    </source>
</evidence>
<keyword evidence="6 14" id="KW-0812">Transmembrane</keyword>
<evidence type="ECO:0000313" key="21">
    <source>
        <dbReference type="Proteomes" id="UP001597106"/>
    </source>
</evidence>
<keyword evidence="13 14" id="KW-0998">Cell outer membrane</keyword>
<sequence length="729" mass="80397">MTIKNTQENPFRPRPTLLSIGLFFSSALLSMTALGASERETVELQEVEVKAEKQSDTKPVKGYNAKRSTSATRTDTELVNVPQAITVITRDFMQDQSMQSIADAVRYVPGVQAAQGEGNRDQLVLRGNQTTGDLFVDGLRDDIQTYRDLYNTDRIEVLKGPNGMIFGRGGAGGVVNRVSKKAGWDPVRDLSVSYGSFDHRRITADYGQGLSEELAFRLNAVYENSNSYRDGVELKRYGMTPTFTIKPGDKTEIVLSAEYFKDERTADRGIPSFIGGDNSNLNNRPYRIKDYDKFFGNAKLSPTETETVAFNAAISHAFDNGVQVKNSTRLAYYDKYYQNVYANSSVTTANTLQLGAYRDETKRENLINQTDITYTAKTGNVEHKLLAGTELAAQDTTNKRLTQGTSENLTGSVSADNPTVSNVAFNATSRNQKSDFTVAAIYLQDQIVFNPKWQAVLGLRHDHLETNYTDLRTGNFANINVTNNLLSPRAGLIYKPTTDSSLYASYSTSYVPRAGDQLIGLTVSTQSFKPEKFINKEVGAKWDINPNLALTAAIFQLERENVLAADPTNTGNSILLDGQETKGLEVGLSGKVTDQWQVMGAFTLQEGEITKQQGAGNSAILAGSNLAMTPTRTFSLWNKYQINDMWAVALGMVSRSEMYAATPTASQSTLLPGYTRFDAAIFAKLSPQWDAQINIENLTNKDYALFAHNNNNITPGAPLNARATLNYHF</sequence>
<keyword evidence="3 14" id="KW-0813">Transport</keyword>
<evidence type="ECO:0000313" key="20">
    <source>
        <dbReference type="EMBL" id="MFD0930549.1"/>
    </source>
</evidence>
<dbReference type="SUPFAM" id="SSF56935">
    <property type="entry name" value="Porins"/>
    <property type="match status" value="1"/>
</dbReference>
<comment type="similarity">
    <text evidence="2 14 15">Belongs to the TonB-dependent receptor family.</text>
</comment>
<feature type="domain" description="TonB-dependent receptor plug" evidence="19">
    <location>
        <begin position="79"/>
        <end position="174"/>
    </location>
</feature>
<evidence type="ECO:0000256" key="10">
    <source>
        <dbReference type="ARBA" id="ARBA00023077"/>
    </source>
</evidence>
<dbReference type="InterPro" id="IPR010105">
    <property type="entry name" value="TonB_sidphr_rcpt"/>
</dbReference>
<feature type="signal peptide" evidence="17">
    <location>
        <begin position="1"/>
        <end position="35"/>
    </location>
</feature>
<keyword evidence="21" id="KW-1185">Reference proteome</keyword>
<keyword evidence="12 20" id="KW-0675">Receptor</keyword>
<keyword evidence="4 14" id="KW-1134">Transmembrane beta strand</keyword>
<evidence type="ECO:0000259" key="18">
    <source>
        <dbReference type="Pfam" id="PF00593"/>
    </source>
</evidence>
<dbReference type="Gene3D" id="2.170.130.10">
    <property type="entry name" value="TonB-dependent receptor, plug domain"/>
    <property type="match status" value="1"/>
</dbReference>
<keyword evidence="7 17" id="KW-0732">Signal</keyword>
<dbReference type="Pfam" id="PF07715">
    <property type="entry name" value="Plug"/>
    <property type="match status" value="1"/>
</dbReference>
<evidence type="ECO:0000256" key="9">
    <source>
        <dbReference type="ARBA" id="ARBA00023065"/>
    </source>
</evidence>
<dbReference type="RefSeq" id="WP_275357095.1">
    <property type="nucleotide sequence ID" value="NZ_JBHTJW010000003.1"/>
</dbReference>
<name>A0ABW3GIW4_9PROT</name>
<feature type="domain" description="TonB-dependent receptor-like beta-barrel" evidence="18">
    <location>
        <begin position="268"/>
        <end position="698"/>
    </location>
</feature>
<dbReference type="PANTHER" id="PTHR32552">
    <property type="entry name" value="FERRICHROME IRON RECEPTOR-RELATED"/>
    <property type="match status" value="1"/>
</dbReference>
<evidence type="ECO:0000256" key="4">
    <source>
        <dbReference type="ARBA" id="ARBA00022452"/>
    </source>
</evidence>
<dbReference type="NCBIfam" id="TIGR01783">
    <property type="entry name" value="TonB-siderophor"/>
    <property type="match status" value="1"/>
</dbReference>
<protein>
    <submittedName>
        <fullName evidence="20">TonB-dependent receptor</fullName>
    </submittedName>
</protein>
<keyword evidence="8" id="KW-0408">Iron</keyword>
<gene>
    <name evidence="20" type="ORF">ACFQ1T_12255</name>
</gene>
<dbReference type="Pfam" id="PF00593">
    <property type="entry name" value="TonB_dep_Rec_b-barrel"/>
    <property type="match status" value="1"/>
</dbReference>
<dbReference type="EMBL" id="JBHTJW010000003">
    <property type="protein sequence ID" value="MFD0930549.1"/>
    <property type="molecule type" value="Genomic_DNA"/>
</dbReference>
<keyword evidence="11 14" id="KW-0472">Membrane</keyword>